<dbReference type="Pfam" id="PF04228">
    <property type="entry name" value="Zn_peptidase"/>
    <property type="match status" value="1"/>
</dbReference>
<keyword evidence="7" id="KW-0378">Hydrolase</keyword>
<comment type="subcellular location">
    <subcellularLocation>
        <location evidence="1">Membrane</location>
        <topology evidence="1">Single-pass membrane protein</topology>
    </subcellularLocation>
</comment>
<name>A0A1Q8CWA1_9PSEU</name>
<dbReference type="PANTHER" id="PTHR30168">
    <property type="entry name" value="PUTATIVE MEMBRANE PROTEIN YPFJ"/>
    <property type="match status" value="1"/>
</dbReference>
<keyword evidence="2" id="KW-0812">Transmembrane</keyword>
<feature type="compositionally biased region" description="Polar residues" evidence="5">
    <location>
        <begin position="35"/>
        <end position="46"/>
    </location>
</feature>
<keyword evidence="3" id="KW-1133">Transmembrane helix</keyword>
<dbReference type="GO" id="GO:0008237">
    <property type="term" value="F:metallopeptidase activity"/>
    <property type="evidence" value="ECO:0007669"/>
    <property type="project" value="UniProtKB-KW"/>
</dbReference>
<dbReference type="RefSeq" id="WP_075124363.1">
    <property type="nucleotide sequence ID" value="NZ_MSIE01000006.1"/>
</dbReference>
<gene>
    <name evidence="7" type="ORF">BU204_05055</name>
</gene>
<feature type="region of interest" description="Disordered" evidence="5">
    <location>
        <begin position="35"/>
        <end position="54"/>
    </location>
</feature>
<feature type="signal peptide" evidence="6">
    <location>
        <begin position="1"/>
        <end position="30"/>
    </location>
</feature>
<keyword evidence="8" id="KW-1185">Reference proteome</keyword>
<evidence type="ECO:0000313" key="7">
    <source>
        <dbReference type="EMBL" id="OLF18633.1"/>
    </source>
</evidence>
<dbReference type="STRING" id="1912961.BU204_05055"/>
<keyword evidence="6" id="KW-0732">Signal</keyword>
<proteinExistence type="predicted"/>
<dbReference type="OrthoDB" id="5168289at2"/>
<dbReference type="PROSITE" id="PS51257">
    <property type="entry name" value="PROKAR_LIPOPROTEIN"/>
    <property type="match status" value="1"/>
</dbReference>
<organism evidence="7 8">
    <name type="scientific">Actinophytocola xanthii</name>
    <dbReference type="NCBI Taxonomy" id="1912961"/>
    <lineage>
        <taxon>Bacteria</taxon>
        <taxon>Bacillati</taxon>
        <taxon>Actinomycetota</taxon>
        <taxon>Actinomycetes</taxon>
        <taxon>Pseudonocardiales</taxon>
        <taxon>Pseudonocardiaceae</taxon>
    </lineage>
</organism>
<dbReference type="GO" id="GO:0016020">
    <property type="term" value="C:membrane"/>
    <property type="evidence" value="ECO:0007669"/>
    <property type="project" value="UniProtKB-SubCell"/>
</dbReference>
<evidence type="ECO:0000256" key="4">
    <source>
        <dbReference type="ARBA" id="ARBA00023136"/>
    </source>
</evidence>
<evidence type="ECO:0000256" key="6">
    <source>
        <dbReference type="SAM" id="SignalP"/>
    </source>
</evidence>
<evidence type="ECO:0000313" key="8">
    <source>
        <dbReference type="Proteomes" id="UP000185596"/>
    </source>
</evidence>
<dbReference type="InterPro" id="IPR007343">
    <property type="entry name" value="Uncharacterised_pept_Zn_put"/>
</dbReference>
<evidence type="ECO:0000256" key="2">
    <source>
        <dbReference type="ARBA" id="ARBA00022692"/>
    </source>
</evidence>
<evidence type="ECO:0000256" key="5">
    <source>
        <dbReference type="SAM" id="MobiDB-lite"/>
    </source>
</evidence>
<evidence type="ECO:0000256" key="3">
    <source>
        <dbReference type="ARBA" id="ARBA00022989"/>
    </source>
</evidence>
<dbReference type="EMBL" id="MSIE01000006">
    <property type="protein sequence ID" value="OLF18633.1"/>
    <property type="molecule type" value="Genomic_DNA"/>
</dbReference>
<comment type="caution">
    <text evidence="7">The sequence shown here is derived from an EMBL/GenBank/DDBJ whole genome shotgun (WGS) entry which is preliminary data.</text>
</comment>
<dbReference type="Proteomes" id="UP000185596">
    <property type="component" value="Unassembled WGS sequence"/>
</dbReference>
<reference evidence="7 8" key="1">
    <citation type="submission" date="2016-12" db="EMBL/GenBank/DDBJ databases">
        <title>The draft genome sequence of Actinophytocola sp. 11-183.</title>
        <authorList>
            <person name="Wang W."/>
            <person name="Yuan L."/>
        </authorList>
    </citation>
    <scope>NUCLEOTIDE SEQUENCE [LARGE SCALE GENOMIC DNA]</scope>
    <source>
        <strain evidence="7 8">11-183</strain>
    </source>
</reference>
<keyword evidence="7" id="KW-0482">Metalloprotease</keyword>
<sequence length="470" mass="50026">MRTRLPAAVRLVAPVLLLVASLAACTNAIAGEPVSTGSVLSETNPDQPGGIDPSFVKNTDGGPIDQLAAAVLTDVRSYWTETFPATFDGKEWEDLSGGYYSVDTSSDDAPAPPCVQQASDVEGNAFYCPSEDVIAWDRAALLPVLKERFGEAAVMLVLAHEMGHAVQRRAGLTPDEQRANPERYPTILIEAQADCYAGAFVRWVADGKAAHLQVADDRLDAALESLITFRDPVGTEQTDEGAHGDSFDRVSAFQDGYGSGATLCADISIDNRTFTQRGFRSAADAERGGNLPFDQLVTSITEDLTAYFATVVREQGGTWTDPTLTSGEAAAECAGSEQGPIAFCAEGDAIEVTAEEELPKLHTEIGDYATGILLASRYGMATLDALGKPLEGERAQRQLLCLSGSYTGTLLARTEGFTLSPGDLDEAIQVLLRYDYPGRDTAGEAIDTGYERVSVFRKGTLEGPAACELT</sequence>
<keyword evidence="7" id="KW-0645">Protease</keyword>
<accession>A0A1Q8CWA1</accession>
<keyword evidence="4" id="KW-0472">Membrane</keyword>
<dbReference type="PANTHER" id="PTHR30168:SF0">
    <property type="entry name" value="INNER MEMBRANE PROTEIN"/>
    <property type="match status" value="1"/>
</dbReference>
<dbReference type="AlphaFoldDB" id="A0A1Q8CWA1"/>
<dbReference type="SUPFAM" id="SSF55486">
    <property type="entry name" value="Metalloproteases ('zincins'), catalytic domain"/>
    <property type="match status" value="1"/>
</dbReference>
<dbReference type="GO" id="GO:0006508">
    <property type="term" value="P:proteolysis"/>
    <property type="evidence" value="ECO:0007669"/>
    <property type="project" value="UniProtKB-KW"/>
</dbReference>
<protein>
    <submittedName>
        <fullName evidence="7">Metalloprotease-like protein</fullName>
    </submittedName>
</protein>
<feature type="chain" id="PRO_5012796451" evidence="6">
    <location>
        <begin position="31"/>
        <end position="470"/>
    </location>
</feature>
<evidence type="ECO:0000256" key="1">
    <source>
        <dbReference type="ARBA" id="ARBA00004167"/>
    </source>
</evidence>